<dbReference type="CDD" id="cd02651">
    <property type="entry name" value="nuc_hydro_IU_UC_XIUA"/>
    <property type="match status" value="1"/>
</dbReference>
<name>A0A4P6JUU0_KTERU</name>
<keyword evidence="2" id="KW-0326">Glycosidase</keyword>
<dbReference type="PANTHER" id="PTHR12304:SF4">
    <property type="entry name" value="URIDINE NUCLEOSIDASE"/>
    <property type="match status" value="1"/>
</dbReference>
<evidence type="ECO:0000256" key="1">
    <source>
        <dbReference type="ARBA" id="ARBA00022801"/>
    </source>
</evidence>
<feature type="domain" description="Inosine/uridine-preferring nucleoside hydrolase" evidence="3">
    <location>
        <begin position="29"/>
        <end position="326"/>
    </location>
</feature>
<reference evidence="4 5" key="1">
    <citation type="submission" date="2019-01" db="EMBL/GenBank/DDBJ databases">
        <title>Ktedonosporobacter rubrisoli SCAWS-G2.</title>
        <authorList>
            <person name="Huang Y."/>
            <person name="Yan B."/>
        </authorList>
    </citation>
    <scope>NUCLEOTIDE SEQUENCE [LARGE SCALE GENOMIC DNA]</scope>
    <source>
        <strain evidence="4 5">SCAWS-G2</strain>
    </source>
</reference>
<evidence type="ECO:0000313" key="5">
    <source>
        <dbReference type="Proteomes" id="UP000290365"/>
    </source>
</evidence>
<dbReference type="Gene3D" id="3.90.245.10">
    <property type="entry name" value="Ribonucleoside hydrolase-like"/>
    <property type="match status" value="1"/>
</dbReference>
<dbReference type="InterPro" id="IPR023186">
    <property type="entry name" value="IUNH"/>
</dbReference>
<dbReference type="Pfam" id="PF01156">
    <property type="entry name" value="IU_nuc_hydro"/>
    <property type="match status" value="1"/>
</dbReference>
<keyword evidence="1 4" id="KW-0378">Hydrolase</keyword>
<evidence type="ECO:0000259" key="3">
    <source>
        <dbReference type="Pfam" id="PF01156"/>
    </source>
</evidence>
<dbReference type="InterPro" id="IPR036452">
    <property type="entry name" value="Ribo_hydro-like"/>
</dbReference>
<dbReference type="EMBL" id="CP035758">
    <property type="protein sequence ID" value="QBD79113.1"/>
    <property type="molecule type" value="Genomic_DNA"/>
</dbReference>
<accession>A0A4P6JUU0</accession>
<keyword evidence="5" id="KW-1185">Reference proteome</keyword>
<dbReference type="SUPFAM" id="SSF53590">
    <property type="entry name" value="Nucleoside hydrolase"/>
    <property type="match status" value="1"/>
</dbReference>
<gene>
    <name evidence="4" type="ORF">EPA93_25270</name>
</gene>
<dbReference type="GO" id="GO:0005829">
    <property type="term" value="C:cytosol"/>
    <property type="evidence" value="ECO:0007669"/>
    <property type="project" value="TreeGrafter"/>
</dbReference>
<dbReference type="OrthoDB" id="9797882at2"/>
<dbReference type="PANTHER" id="PTHR12304">
    <property type="entry name" value="INOSINE-URIDINE PREFERRING NUCLEOSIDE HYDROLASE"/>
    <property type="match status" value="1"/>
</dbReference>
<dbReference type="Proteomes" id="UP000290365">
    <property type="component" value="Chromosome"/>
</dbReference>
<dbReference type="AlphaFoldDB" id="A0A4P6JUU0"/>
<dbReference type="GO" id="GO:0006152">
    <property type="term" value="P:purine nucleoside catabolic process"/>
    <property type="evidence" value="ECO:0007669"/>
    <property type="project" value="TreeGrafter"/>
</dbReference>
<evidence type="ECO:0000256" key="2">
    <source>
        <dbReference type="ARBA" id="ARBA00023295"/>
    </source>
</evidence>
<dbReference type="KEGG" id="kbs:EPA93_25270"/>
<sequence>MLCTLAPSKLQGSVLNQVCQHGRKSLQRIILDTDPGIDDALAFFLALASPDDIKLEAVTTVSGNVGVEETTPNALALLTLAGRTDIPVARGCSLPLVREQVKADYYHGHNGLGDVARPATTMQVVAQHAAQLIIEKVMQAPGEITLVPIGPLTNIAMALRLEPRIAQNVREVVIMGGALRVPGNTTPTAEFNIYADPHAAQIVFQAGWPIRLVSLDVTEITCLRPQDFAELTASGGPVKSFIRAMIDFHLRKPRPANEVPLFQMHDPLCLATVFQPGLITWQPVYADVELNGTHTLGETVAYFKADEAPGAPNIQAPVAVDSARFIKLFMERVGKAF</sequence>
<organism evidence="4 5">
    <name type="scientific">Ktedonosporobacter rubrisoli</name>
    <dbReference type="NCBI Taxonomy" id="2509675"/>
    <lineage>
        <taxon>Bacteria</taxon>
        <taxon>Bacillati</taxon>
        <taxon>Chloroflexota</taxon>
        <taxon>Ktedonobacteria</taxon>
        <taxon>Ktedonobacterales</taxon>
        <taxon>Ktedonosporobacteraceae</taxon>
        <taxon>Ktedonosporobacter</taxon>
    </lineage>
</organism>
<protein>
    <submittedName>
        <fullName evidence="4">Nucleoside hydrolase</fullName>
    </submittedName>
</protein>
<dbReference type="GO" id="GO:0008477">
    <property type="term" value="F:purine nucleosidase activity"/>
    <property type="evidence" value="ECO:0007669"/>
    <property type="project" value="TreeGrafter"/>
</dbReference>
<evidence type="ECO:0000313" key="4">
    <source>
        <dbReference type="EMBL" id="QBD79113.1"/>
    </source>
</evidence>
<dbReference type="InterPro" id="IPR001910">
    <property type="entry name" value="Inosine/uridine_hydrolase_dom"/>
</dbReference>
<proteinExistence type="predicted"/>